<dbReference type="EMBL" id="CYXM01000029">
    <property type="protein sequence ID" value="CUN29702.1"/>
    <property type="molecule type" value="Genomic_DNA"/>
</dbReference>
<dbReference type="AlphaFoldDB" id="A0A173VQV8"/>
<dbReference type="RefSeq" id="WP_055238812.1">
    <property type="nucleotide sequence ID" value="NZ_CYXM01000029.1"/>
</dbReference>
<accession>A0A173VQV8</accession>
<reference evidence="2 4" key="1">
    <citation type="submission" date="2015-09" db="EMBL/GenBank/DDBJ databases">
        <authorList>
            <consortium name="Pathogen Informatics"/>
        </authorList>
    </citation>
    <scope>NUCLEOTIDE SEQUENCE [LARGE SCALE GENOMIC DNA]</scope>
    <source>
        <strain evidence="2 4">2789STDY5834968</strain>
    </source>
</reference>
<dbReference type="Proteomes" id="UP001193756">
    <property type="component" value="Unassembled WGS sequence"/>
</dbReference>
<evidence type="ECO:0000313" key="4">
    <source>
        <dbReference type="Proteomes" id="UP000095673"/>
    </source>
</evidence>
<gene>
    <name evidence="2" type="ORF">ERS852580_03447</name>
    <name evidence="3" type="ORF">G4312_11765</name>
</gene>
<feature type="transmembrane region" description="Helical" evidence="1">
    <location>
        <begin position="130"/>
        <end position="150"/>
    </location>
</feature>
<dbReference type="GO" id="GO:0008233">
    <property type="term" value="F:peptidase activity"/>
    <property type="evidence" value="ECO:0007669"/>
    <property type="project" value="UniProtKB-KW"/>
</dbReference>
<protein>
    <submittedName>
        <fullName evidence="3">M50 family metallopeptidase</fullName>
    </submittedName>
    <submittedName>
        <fullName evidence="2">Zn-dependent proteases</fullName>
    </submittedName>
</protein>
<dbReference type="CDD" id="cd05709">
    <property type="entry name" value="S2P-M50"/>
    <property type="match status" value="1"/>
</dbReference>
<evidence type="ECO:0000256" key="1">
    <source>
        <dbReference type="SAM" id="Phobius"/>
    </source>
</evidence>
<feature type="transmembrane region" description="Helical" evidence="1">
    <location>
        <begin position="358"/>
        <end position="381"/>
    </location>
</feature>
<feature type="transmembrane region" description="Helical" evidence="1">
    <location>
        <begin position="207"/>
        <end position="226"/>
    </location>
</feature>
<feature type="transmembrane region" description="Helical" evidence="1">
    <location>
        <begin position="233"/>
        <end position="257"/>
    </location>
</feature>
<feature type="transmembrane region" description="Helical" evidence="1">
    <location>
        <begin position="162"/>
        <end position="187"/>
    </location>
</feature>
<dbReference type="Proteomes" id="UP000095673">
    <property type="component" value="Unassembled WGS sequence"/>
</dbReference>
<keyword evidence="1" id="KW-1133">Transmembrane helix</keyword>
<organism evidence="2 4">
    <name type="scientific">Agathobacter rectalis</name>
    <dbReference type="NCBI Taxonomy" id="39491"/>
    <lineage>
        <taxon>Bacteria</taxon>
        <taxon>Bacillati</taxon>
        <taxon>Bacillota</taxon>
        <taxon>Clostridia</taxon>
        <taxon>Lachnospirales</taxon>
        <taxon>Lachnospiraceae</taxon>
        <taxon>Agathobacter</taxon>
    </lineage>
</organism>
<sequence>MSRIDIKPRIVEDLEKYELYRDKKKTTYTVGSIKKDRFIMASEKNVDDIIGVYKLFDGEHTIDDIVKIYKDNHKEIDVLKLLNIAEQAGLIENTNKKEVILNEFQKYGFSIMDINIGDKLNCIFRRCAHIVSIPFCVFLVAIILIATVLLPKFGISIVKLNVYNLFDSVFISIIISTVITTICVLLHEMAHAIVAAHYRLIPQKVSISIYLFTPIIYITIPGIYTLPRKQRILVHAAGIIMNAFIFSVSVMFLPFSFGTLREIMLLIAFNNLGLIVMNLVPFLPLDGYFILTNILKIPNLRRISGKKIISIIRGEKRKLVEYIIYNIISVIFVSLVSISIVIQIIYNFSLGVNSRGGVLGGIIEIRGYLLIIIIMCISKILSSKGSKNYGKDN</sequence>
<dbReference type="OrthoDB" id="9800627at2"/>
<name>A0A173VQV8_9FIRM</name>
<keyword evidence="2" id="KW-0645">Protease</keyword>
<keyword evidence="2" id="KW-0378">Hydrolase</keyword>
<feature type="transmembrane region" description="Helical" evidence="1">
    <location>
        <begin position="323"/>
        <end position="346"/>
    </location>
</feature>
<evidence type="ECO:0000313" key="2">
    <source>
        <dbReference type="EMBL" id="CUN29702.1"/>
    </source>
</evidence>
<keyword evidence="1" id="KW-0472">Membrane</keyword>
<keyword evidence="1" id="KW-0812">Transmembrane</keyword>
<reference evidence="3" key="3">
    <citation type="submission" date="2020-02" db="EMBL/GenBank/DDBJ databases">
        <authorList>
            <person name="Littmann E."/>
            <person name="Sorbara M."/>
        </authorList>
    </citation>
    <scope>NUCLEOTIDE SEQUENCE</scope>
    <source>
        <strain evidence="3">MSK.16.45</strain>
    </source>
</reference>
<dbReference type="GO" id="GO:0006508">
    <property type="term" value="P:proteolysis"/>
    <property type="evidence" value="ECO:0007669"/>
    <property type="project" value="UniProtKB-KW"/>
</dbReference>
<evidence type="ECO:0000313" key="3">
    <source>
        <dbReference type="EMBL" id="NSC77939.1"/>
    </source>
</evidence>
<reference evidence="3" key="2">
    <citation type="journal article" date="2020" name="Cell Host Microbe">
        <title>Functional and Genomic Variation between Human-Derived Isolates of Lachnospiraceae Reveals Inter- and Intra-Species Diversity.</title>
        <authorList>
            <person name="Sorbara M.T."/>
            <person name="Littmann E.R."/>
            <person name="Fontana E."/>
            <person name="Moody T.U."/>
            <person name="Kohout C.E."/>
            <person name="Gjonbalaj M."/>
            <person name="Eaton V."/>
            <person name="Seok R."/>
            <person name="Leiner I.M."/>
            <person name="Pamer E.G."/>
        </authorList>
    </citation>
    <scope>NUCLEOTIDE SEQUENCE</scope>
    <source>
        <strain evidence="3">MSK.16.45</strain>
    </source>
</reference>
<proteinExistence type="predicted"/>
<dbReference type="EMBL" id="JAAIMP010000019">
    <property type="protein sequence ID" value="NSC77939.1"/>
    <property type="molecule type" value="Genomic_DNA"/>
</dbReference>